<dbReference type="HOGENOM" id="CLU_2654746_0_0_1"/>
<dbReference type="EMBL" id="KN834780">
    <property type="protein sequence ID" value="KIK59282.1"/>
    <property type="molecule type" value="Genomic_DNA"/>
</dbReference>
<name>A0A0D0CL65_9AGAR</name>
<evidence type="ECO:0000313" key="2">
    <source>
        <dbReference type="Proteomes" id="UP000053593"/>
    </source>
</evidence>
<proteinExistence type="predicted"/>
<keyword evidence="2" id="KW-1185">Reference proteome</keyword>
<gene>
    <name evidence="1" type="ORF">GYMLUDRAFT_676191</name>
</gene>
<dbReference type="AlphaFoldDB" id="A0A0D0CL65"/>
<reference evidence="1 2" key="1">
    <citation type="submission" date="2014-04" db="EMBL/GenBank/DDBJ databases">
        <title>Evolutionary Origins and Diversification of the Mycorrhizal Mutualists.</title>
        <authorList>
            <consortium name="DOE Joint Genome Institute"/>
            <consortium name="Mycorrhizal Genomics Consortium"/>
            <person name="Kohler A."/>
            <person name="Kuo A."/>
            <person name="Nagy L.G."/>
            <person name="Floudas D."/>
            <person name="Copeland A."/>
            <person name="Barry K.W."/>
            <person name="Cichocki N."/>
            <person name="Veneault-Fourrey C."/>
            <person name="LaButti K."/>
            <person name="Lindquist E.A."/>
            <person name="Lipzen A."/>
            <person name="Lundell T."/>
            <person name="Morin E."/>
            <person name="Murat C."/>
            <person name="Riley R."/>
            <person name="Ohm R."/>
            <person name="Sun H."/>
            <person name="Tunlid A."/>
            <person name="Henrissat B."/>
            <person name="Grigoriev I.V."/>
            <person name="Hibbett D.S."/>
            <person name="Martin F."/>
        </authorList>
    </citation>
    <scope>NUCLEOTIDE SEQUENCE [LARGE SCALE GENOMIC DNA]</scope>
    <source>
        <strain evidence="1 2">FD-317 M1</strain>
    </source>
</reference>
<protein>
    <submittedName>
        <fullName evidence="1">Uncharacterized protein</fullName>
    </submittedName>
</protein>
<organism evidence="1 2">
    <name type="scientific">Collybiopsis luxurians FD-317 M1</name>
    <dbReference type="NCBI Taxonomy" id="944289"/>
    <lineage>
        <taxon>Eukaryota</taxon>
        <taxon>Fungi</taxon>
        <taxon>Dikarya</taxon>
        <taxon>Basidiomycota</taxon>
        <taxon>Agaricomycotina</taxon>
        <taxon>Agaricomycetes</taxon>
        <taxon>Agaricomycetidae</taxon>
        <taxon>Agaricales</taxon>
        <taxon>Marasmiineae</taxon>
        <taxon>Omphalotaceae</taxon>
        <taxon>Collybiopsis</taxon>
        <taxon>Collybiopsis luxurians</taxon>
    </lineage>
</organism>
<evidence type="ECO:0000313" key="1">
    <source>
        <dbReference type="EMBL" id="KIK59282.1"/>
    </source>
</evidence>
<accession>A0A0D0CL65</accession>
<dbReference type="Proteomes" id="UP000053593">
    <property type="component" value="Unassembled WGS sequence"/>
</dbReference>
<sequence>MQSCPFLSHHHPRLCYDSGIRTRSERSIGVQGTTHWLQEVGRKKEVQLAVLVGWAIALCARQVPIPDLVYQRIQNH</sequence>